<evidence type="ECO:0000256" key="1">
    <source>
        <dbReference type="ARBA" id="ARBA00022737"/>
    </source>
</evidence>
<evidence type="ECO:0000256" key="3">
    <source>
        <dbReference type="SAM" id="MobiDB-lite"/>
    </source>
</evidence>
<dbReference type="EMBL" id="LR824022">
    <property type="protein sequence ID" value="CAD0203588.1"/>
    <property type="molecule type" value="Genomic_DNA"/>
</dbReference>
<keyword evidence="2" id="KW-0802">TPR repeat</keyword>
<accession>A0A9N8PZC7</accession>
<dbReference type="AlphaFoldDB" id="A0A9N8PZC7"/>
<dbReference type="Pfam" id="PF12569">
    <property type="entry name" value="NatA_aux_su"/>
    <property type="match status" value="1"/>
</dbReference>
<feature type="region of interest" description="Disordered" evidence="3">
    <location>
        <begin position="18"/>
        <end position="63"/>
    </location>
</feature>
<dbReference type="OrthoDB" id="10263032at2759"/>
<dbReference type="PANTHER" id="PTHR22767">
    <property type="entry name" value="N-TERMINAL ACETYLTRANSFERASE-RELATED"/>
    <property type="match status" value="1"/>
</dbReference>
<keyword evidence="1" id="KW-0677">Repeat</keyword>
<protein>
    <submittedName>
        <fullName evidence="4">Uncharacterized protein</fullName>
    </submittedName>
</protein>
<dbReference type="InterPro" id="IPR021183">
    <property type="entry name" value="NatA_aux_su"/>
</dbReference>
<dbReference type="GO" id="GO:0031415">
    <property type="term" value="C:NatA complex"/>
    <property type="evidence" value="ECO:0007669"/>
    <property type="project" value="TreeGrafter"/>
</dbReference>
<organism evidence="4 5">
    <name type="scientific">Chrysodeixis includens</name>
    <name type="common">Soybean looper</name>
    <name type="synonym">Pseudoplusia includens</name>
    <dbReference type="NCBI Taxonomy" id="689277"/>
    <lineage>
        <taxon>Eukaryota</taxon>
        <taxon>Metazoa</taxon>
        <taxon>Ecdysozoa</taxon>
        <taxon>Arthropoda</taxon>
        <taxon>Hexapoda</taxon>
        <taxon>Insecta</taxon>
        <taxon>Pterygota</taxon>
        <taxon>Neoptera</taxon>
        <taxon>Endopterygota</taxon>
        <taxon>Lepidoptera</taxon>
        <taxon>Glossata</taxon>
        <taxon>Ditrysia</taxon>
        <taxon>Noctuoidea</taxon>
        <taxon>Noctuidae</taxon>
        <taxon>Plusiinae</taxon>
        <taxon>Chrysodeixis</taxon>
    </lineage>
</organism>
<feature type="compositionally biased region" description="Low complexity" evidence="3">
    <location>
        <begin position="246"/>
        <end position="260"/>
    </location>
</feature>
<sequence length="260" mass="28720">MPAKCVVYENLAPSELKKLRNKQRKAKRKAEQESALQAQVQVKREQHHKARQQQEQGDPEAPQLDELIPDKLARAEDPLEQAIKFLQPLRTLAADRIDTHLMAFEIYYRKEKPLLMLQSIKRAFRLDSSHHHLHDCLLRFKCWLDDNLAGLNAAVAAVINKEIEPMGGCSINQRTSGRGAALALATSLRYADVSIAGCSDVLDALRAGDFGPCEAELEAYVAACRARFPYARAFQPAPPPEPAAPAAPADPALSAEPADN</sequence>
<evidence type="ECO:0000256" key="2">
    <source>
        <dbReference type="ARBA" id="ARBA00022803"/>
    </source>
</evidence>
<dbReference type="Proteomes" id="UP001154114">
    <property type="component" value="Chromosome 19"/>
</dbReference>
<feature type="compositionally biased region" description="Basic residues" evidence="3">
    <location>
        <begin position="19"/>
        <end position="28"/>
    </location>
</feature>
<dbReference type="PANTHER" id="PTHR22767:SF2">
    <property type="entry name" value="N(ALPHA)-ACETYLTRANSFERASE 15_16, ISOFORM A"/>
    <property type="match status" value="1"/>
</dbReference>
<keyword evidence="5" id="KW-1185">Reference proteome</keyword>
<evidence type="ECO:0000313" key="5">
    <source>
        <dbReference type="Proteomes" id="UP001154114"/>
    </source>
</evidence>
<gene>
    <name evidence="4" type="ORF">CINC_LOCUS5236</name>
</gene>
<reference evidence="4" key="1">
    <citation type="submission" date="2021-12" db="EMBL/GenBank/DDBJ databases">
        <authorList>
            <person name="King R."/>
        </authorList>
    </citation>
    <scope>NUCLEOTIDE SEQUENCE</scope>
</reference>
<feature type="region of interest" description="Disordered" evidence="3">
    <location>
        <begin position="237"/>
        <end position="260"/>
    </location>
</feature>
<dbReference type="Gene3D" id="1.25.40.1010">
    <property type="match status" value="1"/>
</dbReference>
<evidence type="ECO:0000313" key="4">
    <source>
        <dbReference type="EMBL" id="CAD0203588.1"/>
    </source>
</evidence>
<name>A0A9N8PZC7_CHRIL</name>
<proteinExistence type="predicted"/>